<accession>A0A8H5WRG2</accession>
<proteinExistence type="predicted"/>
<dbReference type="Proteomes" id="UP000562682">
    <property type="component" value="Unassembled WGS sequence"/>
</dbReference>
<gene>
    <name evidence="3" type="ORF">FDENT_10539</name>
</gene>
<keyword evidence="4" id="KW-1185">Reference proteome</keyword>
<feature type="domain" description="DUF6594" evidence="2">
    <location>
        <begin position="33"/>
        <end position="284"/>
    </location>
</feature>
<reference evidence="3 4" key="1">
    <citation type="submission" date="2020-05" db="EMBL/GenBank/DDBJ databases">
        <title>Identification and distribution of gene clusters putatively required for synthesis of sphingolipid metabolism inhibitors in phylogenetically diverse species of the filamentous fungus Fusarium.</title>
        <authorList>
            <person name="Kim H.-S."/>
            <person name="Busman M."/>
            <person name="Brown D.W."/>
            <person name="Divon H."/>
            <person name="Uhlig S."/>
            <person name="Proctor R.H."/>
        </authorList>
    </citation>
    <scope>NUCLEOTIDE SEQUENCE [LARGE SCALE GENOMIC DNA]</scope>
    <source>
        <strain evidence="3 4">NRRL 25311</strain>
    </source>
</reference>
<dbReference type="InterPro" id="IPR046529">
    <property type="entry name" value="DUF6594"/>
</dbReference>
<keyword evidence="1" id="KW-0472">Membrane</keyword>
<evidence type="ECO:0000313" key="4">
    <source>
        <dbReference type="Proteomes" id="UP000562682"/>
    </source>
</evidence>
<evidence type="ECO:0000259" key="2">
    <source>
        <dbReference type="Pfam" id="PF20237"/>
    </source>
</evidence>
<feature type="transmembrane region" description="Helical" evidence="1">
    <location>
        <begin position="218"/>
        <end position="237"/>
    </location>
</feature>
<dbReference type="Pfam" id="PF20237">
    <property type="entry name" value="DUF6594"/>
    <property type="match status" value="1"/>
</dbReference>
<evidence type="ECO:0000256" key="1">
    <source>
        <dbReference type="SAM" id="Phobius"/>
    </source>
</evidence>
<dbReference type="PANTHER" id="PTHR34502:SF5">
    <property type="entry name" value="DUF6594 DOMAIN-CONTAINING PROTEIN"/>
    <property type="match status" value="1"/>
</dbReference>
<dbReference type="PANTHER" id="PTHR34502">
    <property type="entry name" value="DUF6594 DOMAIN-CONTAINING PROTEIN-RELATED"/>
    <property type="match status" value="1"/>
</dbReference>
<feature type="transmembrane region" description="Helical" evidence="1">
    <location>
        <begin position="249"/>
        <end position="266"/>
    </location>
</feature>
<sequence length="292" mass="33253">MSQPEACVLYCLLFSPAGQMLTWPTVEDYRQGYPRLARFLTLDKNFSILKRYDFLHMRSILDLQDQLSELEDRLKTCDADDRVQLGLCSRRQDANTTRRDILQQIRSTLEVYDKAIQDYNSMLQLPEPQRAQQQNVENWVLGNKPLVRSESGCFLNMSNDTDYVALGVAQRSDRSGLETLAELALRTFPSVRRLFSTSETKTQDPNIFLFSTVLLDRVIKAFVALFVPLWLVLPTIILQASSGSLPRSIVFAFFIFGTSIMLFAAVDLTKHNFLVALITYATLLGAFLAESR</sequence>
<dbReference type="EMBL" id="JAAOAK010000335">
    <property type="protein sequence ID" value="KAF5672737.1"/>
    <property type="molecule type" value="Genomic_DNA"/>
</dbReference>
<evidence type="ECO:0000313" key="3">
    <source>
        <dbReference type="EMBL" id="KAF5672737.1"/>
    </source>
</evidence>
<protein>
    <recommendedName>
        <fullName evidence="2">DUF6594 domain-containing protein</fullName>
    </recommendedName>
</protein>
<name>A0A8H5WRG2_9HYPO</name>
<dbReference type="AlphaFoldDB" id="A0A8H5WRG2"/>
<comment type="caution">
    <text evidence="3">The sequence shown here is derived from an EMBL/GenBank/DDBJ whole genome shotgun (WGS) entry which is preliminary data.</text>
</comment>
<keyword evidence="1" id="KW-1133">Transmembrane helix</keyword>
<keyword evidence="1" id="KW-0812">Transmembrane</keyword>
<organism evidence="3 4">
    <name type="scientific">Fusarium denticulatum</name>
    <dbReference type="NCBI Taxonomy" id="48507"/>
    <lineage>
        <taxon>Eukaryota</taxon>
        <taxon>Fungi</taxon>
        <taxon>Dikarya</taxon>
        <taxon>Ascomycota</taxon>
        <taxon>Pezizomycotina</taxon>
        <taxon>Sordariomycetes</taxon>
        <taxon>Hypocreomycetidae</taxon>
        <taxon>Hypocreales</taxon>
        <taxon>Nectriaceae</taxon>
        <taxon>Fusarium</taxon>
        <taxon>Fusarium fujikuroi species complex</taxon>
    </lineage>
</organism>
<feature type="transmembrane region" description="Helical" evidence="1">
    <location>
        <begin position="272"/>
        <end position="289"/>
    </location>
</feature>